<accession>A0A514LH33</accession>
<sequence>MYKISCGICPRFEGLKLTIRGESAVDSFVHLQVRSEYTLLESTCRIEALVDRAAALGYSALALTDRNVMYGAHKFYKRCKQRKIKPLFGLELDVDFDKKTKGKLLLLALNVTGYQQLMALSAHAQSQSETRVQAEFFYRHSSDLIVILPEETSPIERLDEEQAREFVGELKDKVGPGRLYAGSLPAYLPESEERQSLVRFTDAMKVKRVACGNVSFLTEEDNKWRRCLEAIRSNRTLEDVSPLEWRGEHVLFPASYAEQAWADDESAMENAVAIAERCTVEPDQLQTRLPSPDESEKPSREALRSICFQGANERYGRLDDRVIERLEHELAVIEKIAFEDYFLIVWDFMAYARNIGVLTGPGRGSAAGSIVAYCLYITDVDPLSYGLLFERFLNEARVSLPDIDIDFPDHRREEIIAYVRNKYGAAHVGQVITFGTFGSRAALRDAGKALGTPQPLIERMTRAIPSGNVTLNKARTMDGKLSDLLKENEQADTLFRYAEAIEGLPRHTSLHAAGVVLSARPLSEVVPATGGQLTVVTQFPMEDLEAYGLLKIDFLGLRNLTLLEHLRDEVQSMENGTGAAPGELPMDDPRTLEMLAAGKTTGIFQFESVGMQQVLKKLKPTTFEDLVAVNALYRPGPMEQIDVYIAGKHGRREVNYVHPDLAPILSQTYGVIVYQEQIMQVAVQIAGYSLAQADLLRRAVSKKDRKELENEKTSFVKGSLANGHDEGTATKVYAWILRFAEYGFNRSHAVAYSFIAYQLAYYKAHYPLVFFSAYLSMVENDKDRLGKAIRELKNQGLHLYPPSVNKSEEGFAGEKKGVRFPLQIITGVGRQVSGKLIQERNKRGAFLSFIHFCERAAHLPVNRRMLANLIKAGAFDDLHRDRAMLLASIDRAFEFVDFERDLGQLFEGGSGDFRFADATPFSPDECYMHEKEVTGFYLSGHPLDKYAHLIAMRSPLALAEAEQTPVKTERWMMGMIEHMKQIRTKNGQTMAFLQLSDDSATCEVVLFPNVYRQVNHELEEQRYVFVRGKRTVDQYGNKIIADDVISVERAREEAATVLYIKWTDEHHTNAQSHRLKKILQKMPGFSQVRVYNEKTNQLFAFDDRYRVRINDELRSNIKLLAGEENIAERKKSEENR</sequence>
<comment type="catalytic activity">
    <reaction evidence="10">
        <text>DNA(n) + a 2'-deoxyribonucleoside 5'-triphosphate = DNA(n+1) + diphosphate</text>
        <dbReference type="Rhea" id="RHEA:22508"/>
        <dbReference type="Rhea" id="RHEA-COMP:17339"/>
        <dbReference type="Rhea" id="RHEA-COMP:17340"/>
        <dbReference type="ChEBI" id="CHEBI:33019"/>
        <dbReference type="ChEBI" id="CHEBI:61560"/>
        <dbReference type="ChEBI" id="CHEBI:173112"/>
        <dbReference type="EC" id="2.7.7.7"/>
    </reaction>
</comment>
<dbReference type="AlphaFoldDB" id="A0A514LH33"/>
<dbReference type="Pfam" id="PF02811">
    <property type="entry name" value="PHP"/>
    <property type="match status" value="1"/>
</dbReference>
<keyword evidence="8" id="KW-0239">DNA-directed DNA polymerase</keyword>
<dbReference type="GO" id="GO:0003676">
    <property type="term" value="F:nucleic acid binding"/>
    <property type="evidence" value="ECO:0007669"/>
    <property type="project" value="InterPro"/>
</dbReference>
<evidence type="ECO:0000256" key="3">
    <source>
        <dbReference type="ARBA" id="ARBA00012417"/>
    </source>
</evidence>
<dbReference type="PANTHER" id="PTHR32294:SF0">
    <property type="entry name" value="DNA POLYMERASE III SUBUNIT ALPHA"/>
    <property type="match status" value="1"/>
</dbReference>
<dbReference type="Pfam" id="PF07733">
    <property type="entry name" value="DNA_pol3_alpha"/>
    <property type="match status" value="1"/>
</dbReference>
<dbReference type="EC" id="2.7.7.7" evidence="3"/>
<keyword evidence="6 12" id="KW-0548">Nucleotidyltransferase</keyword>
<comment type="function">
    <text evidence="9">DNA polymerase III is a complex, multichain enzyme responsible for most of the replicative synthesis in bacteria. This DNA polymerase also exhibits 3' to 5' exonuclease activity. The alpha chain is the DNA polymerase.</text>
</comment>
<feature type="domain" description="Polymerase/histidinol phosphatase N-terminal" evidence="11">
    <location>
        <begin position="29"/>
        <end position="96"/>
    </location>
</feature>
<evidence type="ECO:0000256" key="6">
    <source>
        <dbReference type="ARBA" id="ARBA00022695"/>
    </source>
</evidence>
<dbReference type="Gene3D" id="1.10.10.1600">
    <property type="entry name" value="Bacterial DNA polymerase III alpha subunit, thumb domain"/>
    <property type="match status" value="1"/>
</dbReference>
<comment type="similarity">
    <text evidence="2">Belongs to the DNA polymerase type-C family. DnaE subfamily.</text>
</comment>
<dbReference type="KEGG" id="sale:EPH95_08140"/>
<reference evidence="13" key="1">
    <citation type="submission" date="2019-01" db="EMBL/GenBank/DDBJ databases">
        <title>Genomic analysis of Salicibibacter sp. NKC3-5.</title>
        <authorList>
            <person name="Oh Y.J."/>
        </authorList>
    </citation>
    <scope>NUCLEOTIDE SEQUENCE [LARGE SCALE GENOMIC DNA]</scope>
    <source>
        <strain evidence="13">NKC3-5</strain>
    </source>
</reference>
<evidence type="ECO:0000256" key="8">
    <source>
        <dbReference type="ARBA" id="ARBA00022932"/>
    </source>
</evidence>
<dbReference type="GO" id="GO:0008408">
    <property type="term" value="F:3'-5' exonuclease activity"/>
    <property type="evidence" value="ECO:0007669"/>
    <property type="project" value="InterPro"/>
</dbReference>
<dbReference type="InterPro" id="IPR041931">
    <property type="entry name" value="DNA_pol3_alpha_thumb_dom"/>
</dbReference>
<dbReference type="InterPro" id="IPR011708">
    <property type="entry name" value="DNA_pol3_alpha_NTPase_dom"/>
</dbReference>
<dbReference type="NCBIfam" id="TIGR00594">
    <property type="entry name" value="polc"/>
    <property type="match status" value="1"/>
</dbReference>
<dbReference type="CDD" id="cd04485">
    <property type="entry name" value="DnaE_OBF"/>
    <property type="match status" value="1"/>
</dbReference>
<evidence type="ECO:0000313" key="12">
    <source>
        <dbReference type="EMBL" id="QDI91157.1"/>
    </source>
</evidence>
<evidence type="ECO:0000256" key="4">
    <source>
        <dbReference type="ARBA" id="ARBA00019114"/>
    </source>
</evidence>
<evidence type="ECO:0000256" key="2">
    <source>
        <dbReference type="ARBA" id="ARBA00009496"/>
    </source>
</evidence>
<dbReference type="InterPro" id="IPR040982">
    <property type="entry name" value="DNA_pol3_finger"/>
</dbReference>
<dbReference type="InterPro" id="IPR004805">
    <property type="entry name" value="DnaE2/DnaE/PolC"/>
</dbReference>
<gene>
    <name evidence="12" type="ORF">EPH95_08140</name>
</gene>
<dbReference type="Pfam" id="PF17657">
    <property type="entry name" value="DNA_pol3_finger"/>
    <property type="match status" value="1"/>
</dbReference>
<dbReference type="GO" id="GO:0005737">
    <property type="term" value="C:cytoplasm"/>
    <property type="evidence" value="ECO:0007669"/>
    <property type="project" value="UniProtKB-SubCell"/>
</dbReference>
<keyword evidence="5 12" id="KW-0808">Transferase</keyword>
<dbReference type="InterPro" id="IPR016195">
    <property type="entry name" value="Pol/histidinol_Pase-like"/>
</dbReference>
<evidence type="ECO:0000256" key="1">
    <source>
        <dbReference type="ARBA" id="ARBA00004496"/>
    </source>
</evidence>
<keyword evidence="13" id="KW-1185">Reference proteome</keyword>
<comment type="subcellular location">
    <subcellularLocation>
        <location evidence="1">Cytoplasm</location>
    </subcellularLocation>
</comment>
<dbReference type="EMBL" id="CP035485">
    <property type="protein sequence ID" value="QDI91157.1"/>
    <property type="molecule type" value="Genomic_DNA"/>
</dbReference>
<dbReference type="NCBIfam" id="NF004226">
    <property type="entry name" value="PRK05673.1"/>
    <property type="match status" value="1"/>
</dbReference>
<dbReference type="GO" id="GO:0003887">
    <property type="term" value="F:DNA-directed DNA polymerase activity"/>
    <property type="evidence" value="ECO:0007669"/>
    <property type="project" value="UniProtKB-KW"/>
</dbReference>
<dbReference type="SMART" id="SM00481">
    <property type="entry name" value="POLIIIAc"/>
    <property type="match status" value="1"/>
</dbReference>
<evidence type="ECO:0000256" key="7">
    <source>
        <dbReference type="ARBA" id="ARBA00022705"/>
    </source>
</evidence>
<organism evidence="12 13">
    <name type="scientific">Salicibibacter halophilus</name>
    <dbReference type="NCBI Taxonomy" id="2502791"/>
    <lineage>
        <taxon>Bacteria</taxon>
        <taxon>Bacillati</taxon>
        <taxon>Bacillota</taxon>
        <taxon>Bacilli</taxon>
        <taxon>Bacillales</taxon>
        <taxon>Bacillaceae</taxon>
        <taxon>Salicibibacter</taxon>
    </lineage>
</organism>
<keyword evidence="7" id="KW-0235">DNA replication</keyword>
<dbReference type="InterPro" id="IPR004365">
    <property type="entry name" value="NA-bd_OB_tRNA"/>
</dbReference>
<proteinExistence type="inferred from homology"/>
<name>A0A514LH33_9BACI</name>
<dbReference type="Gene3D" id="3.20.20.140">
    <property type="entry name" value="Metal-dependent hydrolases"/>
    <property type="match status" value="1"/>
</dbReference>
<dbReference type="Gene3D" id="1.10.150.870">
    <property type="match status" value="1"/>
</dbReference>
<evidence type="ECO:0000256" key="5">
    <source>
        <dbReference type="ARBA" id="ARBA00022679"/>
    </source>
</evidence>
<evidence type="ECO:0000256" key="9">
    <source>
        <dbReference type="ARBA" id="ARBA00025611"/>
    </source>
</evidence>
<protein>
    <recommendedName>
        <fullName evidence="4">DNA polymerase III subunit alpha</fullName>
        <ecNumber evidence="3">2.7.7.7</ecNumber>
    </recommendedName>
</protein>
<dbReference type="GO" id="GO:0006260">
    <property type="term" value="P:DNA replication"/>
    <property type="evidence" value="ECO:0007669"/>
    <property type="project" value="UniProtKB-KW"/>
</dbReference>
<dbReference type="Pfam" id="PF01336">
    <property type="entry name" value="tRNA_anti-codon"/>
    <property type="match status" value="1"/>
</dbReference>
<dbReference type="Proteomes" id="UP000319756">
    <property type="component" value="Chromosome"/>
</dbReference>
<dbReference type="Pfam" id="PF14579">
    <property type="entry name" value="HHH_6"/>
    <property type="match status" value="1"/>
</dbReference>
<evidence type="ECO:0000313" key="13">
    <source>
        <dbReference type="Proteomes" id="UP000319756"/>
    </source>
</evidence>
<dbReference type="InterPro" id="IPR004013">
    <property type="entry name" value="PHP_dom"/>
</dbReference>
<evidence type="ECO:0000256" key="10">
    <source>
        <dbReference type="ARBA" id="ARBA00049244"/>
    </source>
</evidence>
<evidence type="ECO:0000259" key="11">
    <source>
        <dbReference type="SMART" id="SM00481"/>
    </source>
</evidence>
<dbReference type="InterPro" id="IPR029460">
    <property type="entry name" value="DNAPol_HHH"/>
</dbReference>
<dbReference type="PANTHER" id="PTHR32294">
    <property type="entry name" value="DNA POLYMERASE III SUBUNIT ALPHA"/>
    <property type="match status" value="1"/>
</dbReference>
<dbReference type="SUPFAM" id="SSF89550">
    <property type="entry name" value="PHP domain-like"/>
    <property type="match status" value="1"/>
</dbReference>
<dbReference type="InterPro" id="IPR003141">
    <property type="entry name" value="Pol/His_phosphatase_N"/>
</dbReference>